<protein>
    <submittedName>
        <fullName evidence="1">Cofactor-independent phosphoglycerate mutase</fullName>
    </submittedName>
</protein>
<dbReference type="STRING" id="1789004.FEMY_08630"/>
<dbReference type="Pfam" id="PF10143">
    <property type="entry name" value="PhosphMutase"/>
    <property type="match status" value="1"/>
</dbReference>
<proteinExistence type="predicted"/>
<reference evidence="1 2" key="1">
    <citation type="submission" date="2016-01" db="EMBL/GenBank/DDBJ databases">
        <title>Genome sequence of the acidophilic iron oxidising Ferrovum strain Z-31.</title>
        <authorList>
            <person name="Poehlein A."/>
            <person name="Ullrich S.R."/>
            <person name="Schloemann M."/>
            <person name="Muehling M."/>
            <person name="Daniel R."/>
        </authorList>
    </citation>
    <scope>NUCLEOTIDE SEQUENCE [LARGE SCALE GENOMIC DNA]</scope>
    <source>
        <strain evidence="1 2">Z-31</strain>
    </source>
</reference>
<dbReference type="PATRIC" id="fig|1789004.3.peg.875"/>
<dbReference type="Proteomes" id="UP000075653">
    <property type="component" value="Unassembled WGS sequence"/>
</dbReference>
<dbReference type="GO" id="GO:0004619">
    <property type="term" value="F:phosphoglycerate mutase activity"/>
    <property type="evidence" value="ECO:0007669"/>
    <property type="project" value="InterPro"/>
</dbReference>
<dbReference type="EMBL" id="LRRD01000013">
    <property type="protein sequence ID" value="KXW58464.1"/>
    <property type="molecule type" value="Genomic_DNA"/>
</dbReference>
<dbReference type="AlphaFoldDB" id="A0A149VZZ5"/>
<dbReference type="RefSeq" id="WP_062187782.1">
    <property type="nucleotide sequence ID" value="NZ_CP053676.1"/>
</dbReference>
<dbReference type="GeneID" id="301709542"/>
<evidence type="ECO:0000313" key="1">
    <source>
        <dbReference type="EMBL" id="KXW58464.1"/>
    </source>
</evidence>
<comment type="caution">
    <text evidence="1">The sequence shown here is derived from an EMBL/GenBank/DDBJ whole genome shotgun (WGS) entry which is preliminary data.</text>
</comment>
<gene>
    <name evidence="1" type="ORF">FEMY_08630</name>
</gene>
<evidence type="ECO:0000313" key="2">
    <source>
        <dbReference type="Proteomes" id="UP000075653"/>
    </source>
</evidence>
<keyword evidence="2" id="KW-1185">Reference proteome</keyword>
<sequence>MSVHKTLVVPGLFPALPDSAVPAVPALEKAWSQGDREVFERPLTLAQWPPNQETTWESARRAQAAGIFHAAPHWLCADPVHLHVEGDGLILLDDYTFELSAEESRGLREDLNAHFAMDGLYFHEVTPTRWLLGLPSLPEIETTPPRQRVGRNIDGHLPRGPQRGLWQARFNEIQMVLHDHPHNQARQAQGRRVISGVWLWDEACTQSAQEVVETLRAPSDYGDAEGWMAALEEFLETHWQYWQDQLRQGTLETLTLVALEGRFSGQVVLRHSQRWRFWRKVLPLMGMPGVRPLRES</sequence>
<dbReference type="InterPro" id="IPR004456">
    <property type="entry name" value="Pglycerate_mutase_ApgM"/>
</dbReference>
<name>A0A149VZZ5_9PROT</name>
<accession>A0A149VZZ5</accession>
<organism evidence="1 2">
    <name type="scientific">Ferrovum myxofaciens</name>
    <dbReference type="NCBI Taxonomy" id="416213"/>
    <lineage>
        <taxon>Bacteria</taxon>
        <taxon>Pseudomonadati</taxon>
        <taxon>Pseudomonadota</taxon>
        <taxon>Betaproteobacteria</taxon>
        <taxon>Ferrovales</taxon>
        <taxon>Ferrovaceae</taxon>
        <taxon>Ferrovum</taxon>
    </lineage>
</organism>